<evidence type="ECO:0000256" key="2">
    <source>
        <dbReference type="ARBA" id="ARBA00022801"/>
    </source>
</evidence>
<evidence type="ECO:0000313" key="7">
    <source>
        <dbReference type="Proteomes" id="UP001208935"/>
    </source>
</evidence>
<evidence type="ECO:0000313" key="6">
    <source>
        <dbReference type="EMBL" id="MCW5321477.1"/>
    </source>
</evidence>
<dbReference type="Gene3D" id="3.90.79.10">
    <property type="entry name" value="Nucleoside Triphosphate Pyrophosphohydrolase"/>
    <property type="match status" value="1"/>
</dbReference>
<dbReference type="PANTHER" id="PTHR43046">
    <property type="entry name" value="GDP-MANNOSE MANNOSYL HYDROLASE"/>
    <property type="match status" value="1"/>
</dbReference>
<proteinExistence type="inferred from homology"/>
<keyword evidence="3" id="KW-0460">Magnesium</keyword>
<dbReference type="PROSITE" id="PS00893">
    <property type="entry name" value="NUDIX_BOX"/>
    <property type="match status" value="1"/>
</dbReference>
<organism evidence="6 7">
    <name type="scientific">Verminephrobacter aporrectodeae subsp. tuberculatae</name>
    <dbReference type="NCBI Taxonomy" id="1110392"/>
    <lineage>
        <taxon>Bacteria</taxon>
        <taxon>Pseudomonadati</taxon>
        <taxon>Pseudomonadota</taxon>
        <taxon>Betaproteobacteria</taxon>
        <taxon>Burkholderiales</taxon>
        <taxon>Comamonadaceae</taxon>
        <taxon>Verminephrobacter</taxon>
    </lineage>
</organism>
<dbReference type="PANTHER" id="PTHR43046:SF12">
    <property type="entry name" value="GDP-MANNOSE MANNOSYL HYDROLASE"/>
    <property type="match status" value="1"/>
</dbReference>
<gene>
    <name evidence="6" type="ORF">D5039_10055</name>
</gene>
<comment type="similarity">
    <text evidence="4">Belongs to the Nudix hydrolase family.</text>
</comment>
<dbReference type="InterPro" id="IPR020084">
    <property type="entry name" value="NUDIX_hydrolase_CS"/>
</dbReference>
<accession>A0ABT3KT24</accession>
<reference evidence="7" key="1">
    <citation type="submission" date="2023-07" db="EMBL/GenBank/DDBJ databases">
        <title>Verminephrobacter genomes.</title>
        <authorList>
            <person name="Lund M.B."/>
        </authorList>
    </citation>
    <scope>NUCLEOTIDE SEQUENCE [LARGE SCALE GENOMIC DNA]</scope>
    <source>
        <strain evidence="7">AtM5-05</strain>
    </source>
</reference>
<dbReference type="PRINTS" id="PR00502">
    <property type="entry name" value="NUDIXFAMILY"/>
</dbReference>
<keyword evidence="2 4" id="KW-0378">Hydrolase</keyword>
<dbReference type="Pfam" id="PF00293">
    <property type="entry name" value="NUDIX"/>
    <property type="match status" value="1"/>
</dbReference>
<feature type="domain" description="Nudix hydrolase" evidence="5">
    <location>
        <begin position="21"/>
        <end position="161"/>
    </location>
</feature>
<sequence length="178" mass="20217">MGRRPEGMAMNDTIPRPTRCPIRRSARIVLLNERHQILLMKIVLPNRMLWCTLGGGVEEGESLEQAARRELFEESGIRDGNVIAGPLIWEGEHVLLHKGIPTLHQEFFFLFRTVSTQLCTDNLTQEERAVVRALRWWSVAEMRETAECIVPPVLPGLMTQLLQDGPPSTSQRIVLGDR</sequence>
<comment type="cofactor">
    <cofactor evidence="1">
        <name>Mg(2+)</name>
        <dbReference type="ChEBI" id="CHEBI:18420"/>
    </cofactor>
</comment>
<protein>
    <submittedName>
        <fullName evidence="6">NUDIX domain-containing protein</fullName>
    </submittedName>
</protein>
<evidence type="ECO:0000256" key="4">
    <source>
        <dbReference type="RuleBase" id="RU003476"/>
    </source>
</evidence>
<dbReference type="Proteomes" id="UP001208935">
    <property type="component" value="Unassembled WGS sequence"/>
</dbReference>
<dbReference type="InterPro" id="IPR000086">
    <property type="entry name" value="NUDIX_hydrolase_dom"/>
</dbReference>
<dbReference type="SUPFAM" id="SSF55811">
    <property type="entry name" value="Nudix"/>
    <property type="match status" value="1"/>
</dbReference>
<dbReference type="InterPro" id="IPR015797">
    <property type="entry name" value="NUDIX_hydrolase-like_dom_sf"/>
</dbReference>
<dbReference type="PROSITE" id="PS51462">
    <property type="entry name" value="NUDIX"/>
    <property type="match status" value="1"/>
</dbReference>
<dbReference type="CDD" id="cd04685">
    <property type="entry name" value="NUDIX_Hydrolase"/>
    <property type="match status" value="1"/>
</dbReference>
<dbReference type="EMBL" id="QZCW01000002">
    <property type="protein sequence ID" value="MCW5321477.1"/>
    <property type="molecule type" value="Genomic_DNA"/>
</dbReference>
<dbReference type="InterPro" id="IPR020476">
    <property type="entry name" value="Nudix_hydrolase"/>
</dbReference>
<evidence type="ECO:0000256" key="1">
    <source>
        <dbReference type="ARBA" id="ARBA00001946"/>
    </source>
</evidence>
<comment type="caution">
    <text evidence="6">The sequence shown here is derived from an EMBL/GenBank/DDBJ whole genome shotgun (WGS) entry which is preliminary data.</text>
</comment>
<keyword evidence="7" id="KW-1185">Reference proteome</keyword>
<evidence type="ECO:0000256" key="3">
    <source>
        <dbReference type="ARBA" id="ARBA00022842"/>
    </source>
</evidence>
<evidence type="ECO:0000259" key="5">
    <source>
        <dbReference type="PROSITE" id="PS51462"/>
    </source>
</evidence>
<name>A0ABT3KT24_9BURK</name>